<name>A0A318P711_SERPL</name>
<dbReference type="NCBIfam" id="TIGR03824">
    <property type="entry name" value="FlgM_jcvi"/>
    <property type="match status" value="1"/>
</dbReference>
<keyword evidence="5" id="KW-0805">Transcription regulation</keyword>
<evidence type="ECO:0000256" key="2">
    <source>
        <dbReference type="ARBA" id="ARBA00017823"/>
    </source>
</evidence>
<evidence type="ECO:0000256" key="8">
    <source>
        <dbReference type="ARBA" id="ARBA00030117"/>
    </source>
</evidence>
<proteinExistence type="inferred from homology"/>
<comment type="caution">
    <text evidence="11">The sequence shown here is derived from an EMBL/GenBank/DDBJ whole genome shotgun (WGS) entry which is preliminary data.</text>
</comment>
<accession>A0A318P711</accession>
<evidence type="ECO:0000313" key="12">
    <source>
        <dbReference type="Proteomes" id="UP000248196"/>
    </source>
</evidence>
<feature type="domain" description="Anti-sigma-28 factor FlgM C-terminal" evidence="10">
    <location>
        <begin position="42"/>
        <end position="90"/>
    </location>
</feature>
<dbReference type="EMBL" id="PESE01000001">
    <property type="protein sequence ID" value="PYD40565.1"/>
    <property type="molecule type" value="Genomic_DNA"/>
</dbReference>
<feature type="compositionally biased region" description="Polar residues" evidence="9">
    <location>
        <begin position="8"/>
        <end position="42"/>
    </location>
</feature>
<dbReference type="SUPFAM" id="SSF101498">
    <property type="entry name" value="Anti-sigma factor FlgM"/>
    <property type="match status" value="1"/>
</dbReference>
<evidence type="ECO:0000256" key="7">
    <source>
        <dbReference type="ARBA" id="ARBA00024739"/>
    </source>
</evidence>
<dbReference type="InterPro" id="IPR007412">
    <property type="entry name" value="FlgM"/>
</dbReference>
<dbReference type="Pfam" id="PF04316">
    <property type="entry name" value="FlgM"/>
    <property type="match status" value="1"/>
</dbReference>
<reference evidence="11 12" key="1">
    <citation type="submission" date="2017-11" db="EMBL/GenBank/DDBJ databases">
        <title>Genome sequence of the oocydin A producing rhizobacterium Serratia plymuthica 4Rx5.</title>
        <authorList>
            <person name="Matilla M.A."/>
            <person name="Udaondo Z."/>
            <person name="Salmond G.P.C."/>
        </authorList>
    </citation>
    <scope>NUCLEOTIDE SEQUENCE [LARGE SCALE GENOMIC DNA]</scope>
    <source>
        <strain evidence="11 12">4Rx5</strain>
    </source>
</reference>
<dbReference type="InterPro" id="IPR031316">
    <property type="entry name" value="FlgM_C"/>
</dbReference>
<dbReference type="OrthoDB" id="7062942at2"/>
<dbReference type="GO" id="GO:0044781">
    <property type="term" value="P:bacterial-type flagellum organization"/>
    <property type="evidence" value="ECO:0007669"/>
    <property type="project" value="UniProtKB-KW"/>
</dbReference>
<evidence type="ECO:0000256" key="9">
    <source>
        <dbReference type="SAM" id="MobiDB-lite"/>
    </source>
</evidence>
<gene>
    <name evidence="11" type="ORF">CT690_04555</name>
</gene>
<comment type="similarity">
    <text evidence="1">Belongs to the FlgM family.</text>
</comment>
<dbReference type="GO" id="GO:0045892">
    <property type="term" value="P:negative regulation of DNA-templated transcription"/>
    <property type="evidence" value="ECO:0007669"/>
    <property type="project" value="InterPro"/>
</dbReference>
<dbReference type="AlphaFoldDB" id="A0A318P711"/>
<evidence type="ECO:0000256" key="5">
    <source>
        <dbReference type="ARBA" id="ARBA00023015"/>
    </source>
</evidence>
<evidence type="ECO:0000256" key="3">
    <source>
        <dbReference type="ARBA" id="ARBA00022491"/>
    </source>
</evidence>
<keyword evidence="4" id="KW-1005">Bacterial flagellum biogenesis</keyword>
<evidence type="ECO:0000256" key="1">
    <source>
        <dbReference type="ARBA" id="ARBA00005322"/>
    </source>
</evidence>
<evidence type="ECO:0000256" key="6">
    <source>
        <dbReference type="ARBA" id="ARBA00023163"/>
    </source>
</evidence>
<dbReference type="Proteomes" id="UP000248196">
    <property type="component" value="Unassembled WGS sequence"/>
</dbReference>
<dbReference type="InterPro" id="IPR035890">
    <property type="entry name" value="Anti-sigma-28_factor_FlgM_sf"/>
</dbReference>
<keyword evidence="6" id="KW-0804">Transcription</keyword>
<sequence>MSIDRTQRLQPVTTVQPRETPADNQLQPRKAVQTESTVSGTQVKLSDAQARLMQPGTQDIDMNRVDAIKQAIRRGELKMDAGKIADALLQDAQSDVQWMSNGSRPPKA</sequence>
<feature type="region of interest" description="Disordered" evidence="9">
    <location>
        <begin position="1"/>
        <end position="42"/>
    </location>
</feature>
<dbReference type="RefSeq" id="WP_004946102.1">
    <property type="nucleotide sequence ID" value="NZ_CP185735.1"/>
</dbReference>
<protein>
    <recommendedName>
        <fullName evidence="2">Negative regulator of flagellin synthesis</fullName>
    </recommendedName>
    <alternativeName>
        <fullName evidence="8">Anti-sigma-28 factor</fullName>
    </alternativeName>
</protein>
<comment type="function">
    <text evidence="7">Responsible for the coupling of flagellin expression to flagellar assembly by preventing expression of the flagellin genes when a component of the middle class of proteins is defective. It negatively regulates flagellar genes by inhibiting the activity of FliA by directly binding to FliA.</text>
</comment>
<evidence type="ECO:0000313" key="11">
    <source>
        <dbReference type="EMBL" id="PYD40565.1"/>
    </source>
</evidence>
<evidence type="ECO:0000259" key="10">
    <source>
        <dbReference type="Pfam" id="PF04316"/>
    </source>
</evidence>
<keyword evidence="3" id="KW-0678">Repressor</keyword>
<evidence type="ECO:0000256" key="4">
    <source>
        <dbReference type="ARBA" id="ARBA00022795"/>
    </source>
</evidence>
<organism evidence="11 12">
    <name type="scientific">Serratia plymuthica</name>
    <dbReference type="NCBI Taxonomy" id="82996"/>
    <lineage>
        <taxon>Bacteria</taxon>
        <taxon>Pseudomonadati</taxon>
        <taxon>Pseudomonadota</taxon>
        <taxon>Gammaproteobacteria</taxon>
        <taxon>Enterobacterales</taxon>
        <taxon>Yersiniaceae</taxon>
        <taxon>Serratia</taxon>
    </lineage>
</organism>